<dbReference type="GO" id="GO:0003978">
    <property type="term" value="F:UDP-glucose 4-epimerase activity"/>
    <property type="evidence" value="ECO:0007669"/>
    <property type="project" value="UniProtKB-EC"/>
</dbReference>
<dbReference type="InterPro" id="IPR001509">
    <property type="entry name" value="Epimerase_deHydtase"/>
</dbReference>
<dbReference type="SUPFAM" id="SSF51735">
    <property type="entry name" value="NAD(P)-binding Rossmann-fold domains"/>
    <property type="match status" value="1"/>
</dbReference>
<dbReference type="Proteomes" id="UP000005143">
    <property type="component" value="Unassembled WGS sequence"/>
</dbReference>
<keyword evidence="4" id="KW-1185">Reference proteome</keyword>
<name>H0E2A2_9ACTN</name>
<dbReference type="InterPro" id="IPR036291">
    <property type="entry name" value="NAD(P)-bd_dom_sf"/>
</dbReference>
<dbReference type="PANTHER" id="PTHR43000">
    <property type="entry name" value="DTDP-D-GLUCOSE 4,6-DEHYDRATASE-RELATED"/>
    <property type="match status" value="1"/>
</dbReference>
<dbReference type="PATRIC" id="fig|1097667.3.peg.912"/>
<dbReference type="RefSeq" id="WP_007571400.1">
    <property type="nucleotide sequence ID" value="NZ_AGUD01000042.1"/>
</dbReference>
<feature type="domain" description="NAD-dependent epimerase/dehydratase" evidence="2">
    <location>
        <begin position="10"/>
        <end position="246"/>
    </location>
</feature>
<reference evidence="3 4" key="1">
    <citation type="journal article" date="2013" name="Biodegradation">
        <title>Quantitative proteomic analysis of ibuprofen-degrading Patulibacter sp. strain I11.</title>
        <authorList>
            <person name="Almeida B."/>
            <person name="Kjeldal H."/>
            <person name="Lolas I."/>
            <person name="Knudsen A.D."/>
            <person name="Carvalho G."/>
            <person name="Nielsen K.L."/>
            <person name="Barreto Crespo M.T."/>
            <person name="Stensballe A."/>
            <person name="Nielsen J.L."/>
        </authorList>
    </citation>
    <scope>NUCLEOTIDE SEQUENCE [LARGE SCALE GENOMIC DNA]</scope>
    <source>
        <strain evidence="3 4">I11</strain>
    </source>
</reference>
<dbReference type="Gene3D" id="3.40.50.720">
    <property type="entry name" value="NAD(P)-binding Rossmann-like Domain"/>
    <property type="match status" value="1"/>
</dbReference>
<dbReference type="Pfam" id="PF01370">
    <property type="entry name" value="Epimerase"/>
    <property type="match status" value="1"/>
</dbReference>
<dbReference type="AlphaFoldDB" id="H0E2A2"/>
<proteinExistence type="inferred from homology"/>
<comment type="caution">
    <text evidence="3">The sequence shown here is derived from an EMBL/GenBank/DDBJ whole genome shotgun (WGS) entry which is preliminary data.</text>
</comment>
<dbReference type="EMBL" id="AGUD01000042">
    <property type="protein sequence ID" value="EHN12173.1"/>
    <property type="molecule type" value="Genomic_DNA"/>
</dbReference>
<accession>H0E2A2</accession>
<comment type="similarity">
    <text evidence="1">Belongs to the NAD(P)-dependent epimerase/dehydratase family.</text>
</comment>
<organism evidence="3 4">
    <name type="scientific">Patulibacter medicamentivorans</name>
    <dbReference type="NCBI Taxonomy" id="1097667"/>
    <lineage>
        <taxon>Bacteria</taxon>
        <taxon>Bacillati</taxon>
        <taxon>Actinomycetota</taxon>
        <taxon>Thermoleophilia</taxon>
        <taxon>Solirubrobacterales</taxon>
        <taxon>Patulibacteraceae</taxon>
        <taxon>Patulibacter</taxon>
    </lineage>
</organism>
<evidence type="ECO:0000256" key="1">
    <source>
        <dbReference type="ARBA" id="ARBA00007637"/>
    </source>
</evidence>
<gene>
    <name evidence="3" type="ORF">PAI11_09150</name>
</gene>
<evidence type="ECO:0000313" key="4">
    <source>
        <dbReference type="Proteomes" id="UP000005143"/>
    </source>
</evidence>
<evidence type="ECO:0000313" key="3">
    <source>
        <dbReference type="EMBL" id="EHN12173.1"/>
    </source>
</evidence>
<protein>
    <submittedName>
        <fullName evidence="3">UDP-glucose 4-epimerase</fullName>
        <ecNumber evidence="3">5.1.3.2</ecNumber>
    </submittedName>
</protein>
<dbReference type="EC" id="5.1.3.2" evidence="3"/>
<sequence length="329" mass="34259">MPTVDARRTLVTGGAGFIGSNLVDALVAAGDAVTVVDDLSTGRAENLAAAVGAGAQLVRADIRDRDALDAAFAAAAPERVFHLAAQIDVRRSVADPAHDAAINVLGTVNVLEAAHRHGARRVVNTSTGGAIYGVADVVPTPEGAPERPMAAYGTSKLCGEQYCGWFSRLHGLSTVTLRLANVYGPRQDPLGEAGVIALFCDRVLGGEDPTIYGDGRQTRDFVFVGDVVRAQLAAAERPADGAVNVGTGIETSVLELADAVAAAGREVGARGWTGPAFAAPRAGEIERSCLDVRRAADELGFQARTALVDGLTETLRWVQELRRTRIATA</sequence>
<evidence type="ECO:0000259" key="2">
    <source>
        <dbReference type="Pfam" id="PF01370"/>
    </source>
</evidence>
<keyword evidence="3" id="KW-0413">Isomerase</keyword>
<dbReference type="Gene3D" id="3.90.25.10">
    <property type="entry name" value="UDP-galactose 4-epimerase, domain 1"/>
    <property type="match status" value="1"/>
</dbReference>